<evidence type="ECO:0000256" key="1">
    <source>
        <dbReference type="ARBA" id="ARBA00024204"/>
    </source>
</evidence>
<organism evidence="5 6">
    <name type="scientific">Pseudolycoriella hygida</name>
    <dbReference type="NCBI Taxonomy" id="35572"/>
    <lineage>
        <taxon>Eukaryota</taxon>
        <taxon>Metazoa</taxon>
        <taxon>Ecdysozoa</taxon>
        <taxon>Arthropoda</taxon>
        <taxon>Hexapoda</taxon>
        <taxon>Insecta</taxon>
        <taxon>Pterygota</taxon>
        <taxon>Neoptera</taxon>
        <taxon>Endopterygota</taxon>
        <taxon>Diptera</taxon>
        <taxon>Nematocera</taxon>
        <taxon>Sciaroidea</taxon>
        <taxon>Sciaridae</taxon>
        <taxon>Pseudolycoriella</taxon>
    </lineage>
</organism>
<dbReference type="AlphaFoldDB" id="A0A9Q0S0L4"/>
<keyword evidence="6" id="KW-1185">Reference proteome</keyword>
<reference evidence="5" key="1">
    <citation type="submission" date="2022-07" db="EMBL/GenBank/DDBJ databases">
        <authorList>
            <person name="Trinca V."/>
            <person name="Uliana J.V.C."/>
            <person name="Torres T.T."/>
            <person name="Ward R.J."/>
            <person name="Monesi N."/>
        </authorList>
    </citation>
    <scope>NUCLEOTIDE SEQUENCE</scope>
    <source>
        <strain evidence="5">HSMRA1968</strain>
        <tissue evidence="5">Whole embryos</tissue>
    </source>
</reference>
<dbReference type="Pfam" id="PF09774">
    <property type="entry name" value="MIX23"/>
    <property type="match status" value="1"/>
</dbReference>
<dbReference type="PANTHER" id="PTHR31905">
    <property type="entry name" value="COILED-COIL DOMAIN-CONTAINING PROTEIN 58"/>
    <property type="match status" value="1"/>
</dbReference>
<evidence type="ECO:0000256" key="3">
    <source>
        <dbReference type="ARBA" id="ARBA00030733"/>
    </source>
</evidence>
<evidence type="ECO:0000313" key="5">
    <source>
        <dbReference type="EMBL" id="KAJ6641112.1"/>
    </source>
</evidence>
<dbReference type="OrthoDB" id="5593818at2759"/>
<accession>A0A9Q0S0L4</accession>
<evidence type="ECO:0000256" key="2">
    <source>
        <dbReference type="ARBA" id="ARBA00024228"/>
    </source>
</evidence>
<name>A0A9Q0S0L4_9DIPT</name>
<proteinExistence type="inferred from homology"/>
<gene>
    <name evidence="5" type="primary">MIX23</name>
    <name evidence="5" type="ORF">Bhyg_06047</name>
</gene>
<dbReference type="GO" id="GO:0005758">
    <property type="term" value="C:mitochondrial intermembrane space"/>
    <property type="evidence" value="ECO:0007669"/>
    <property type="project" value="InterPro"/>
</dbReference>
<evidence type="ECO:0000256" key="4">
    <source>
        <dbReference type="SAM" id="Coils"/>
    </source>
</evidence>
<dbReference type="InterPro" id="IPR019171">
    <property type="entry name" value="MIX23"/>
</dbReference>
<dbReference type="Proteomes" id="UP001151699">
    <property type="component" value="Chromosome B"/>
</dbReference>
<protein>
    <recommendedName>
        <fullName evidence="2">Protein MIX23</fullName>
    </recommendedName>
    <alternativeName>
        <fullName evidence="3">Coiled-coil domain-containing protein 58</fullName>
    </alternativeName>
</protein>
<dbReference type="PANTHER" id="PTHR31905:SF2">
    <property type="entry name" value="PROTEIN MIX23"/>
    <property type="match status" value="1"/>
</dbReference>
<sequence length="173" mass="20383">MDERELKAEKKRLQNILKEMSQKSESERKLELVDLLHQYNDVKDAVQESLKKMRELDDKIIYALNTSIPTESFKGQISPSETCERLYNQLQENYTQREKAITKCILVTADSVKGMKAKRDENRDDISTTQAFKNEQRKLRMLQSELNVEDIIKQRTVKTFNERCRMFFNIGGL</sequence>
<comment type="caution">
    <text evidence="5">The sequence shown here is derived from an EMBL/GenBank/DDBJ whole genome shotgun (WGS) entry which is preliminary data.</text>
</comment>
<keyword evidence="4" id="KW-0175">Coiled coil</keyword>
<comment type="similarity">
    <text evidence="1">Belongs to the MIX23 family.</text>
</comment>
<evidence type="ECO:0000313" key="6">
    <source>
        <dbReference type="Proteomes" id="UP001151699"/>
    </source>
</evidence>
<dbReference type="EMBL" id="WJQU01000002">
    <property type="protein sequence ID" value="KAJ6641112.1"/>
    <property type="molecule type" value="Genomic_DNA"/>
</dbReference>
<feature type="coiled-coil region" evidence="4">
    <location>
        <begin position="3"/>
        <end position="59"/>
    </location>
</feature>